<evidence type="ECO:0000313" key="6">
    <source>
        <dbReference type="EMBL" id="QDI65141.1"/>
    </source>
</evidence>
<gene>
    <name evidence="7" type="primary">ssb</name>
    <name evidence="7" type="ORF">DSQ42_03225</name>
    <name evidence="6" type="ORF">FJM05_03100</name>
    <name evidence="5" type="ORF">LH652_03005</name>
</gene>
<dbReference type="GO" id="GO:0006260">
    <property type="term" value="P:DNA replication"/>
    <property type="evidence" value="ECO:0007669"/>
    <property type="project" value="InterPro"/>
</dbReference>
<dbReference type="Proteomes" id="UP001201240">
    <property type="component" value="Unassembled WGS sequence"/>
</dbReference>
<evidence type="ECO:0000313" key="5">
    <source>
        <dbReference type="EMBL" id="MCF1349241.1"/>
    </source>
</evidence>
<evidence type="ECO:0000256" key="3">
    <source>
        <dbReference type="RuleBase" id="RU000524"/>
    </source>
</evidence>
<dbReference type="Gene3D" id="2.40.50.140">
    <property type="entry name" value="Nucleic acid-binding proteins"/>
    <property type="match status" value="1"/>
</dbReference>
<accession>A0AAP9D7L2</accession>
<feature type="compositionally biased region" description="Acidic residues" evidence="4">
    <location>
        <begin position="151"/>
        <end position="168"/>
    </location>
</feature>
<evidence type="ECO:0000313" key="7">
    <source>
        <dbReference type="EMBL" id="RCJ00596.1"/>
    </source>
</evidence>
<name>A0AAP9D7L2_UREUR</name>
<dbReference type="HAMAP" id="MF_00984">
    <property type="entry name" value="SSB"/>
    <property type="match status" value="1"/>
</dbReference>
<feature type="compositionally biased region" description="Polar residues" evidence="4">
    <location>
        <begin position="132"/>
        <end position="148"/>
    </location>
</feature>
<dbReference type="Proteomes" id="UP000253077">
    <property type="component" value="Unassembled WGS sequence"/>
</dbReference>
<dbReference type="PROSITE" id="PS50935">
    <property type="entry name" value="SSB"/>
    <property type="match status" value="1"/>
</dbReference>
<dbReference type="NCBIfam" id="TIGR00621">
    <property type="entry name" value="ssb"/>
    <property type="match status" value="1"/>
</dbReference>
<proteinExistence type="inferred from homology"/>
<dbReference type="Proteomes" id="UP000318231">
    <property type="component" value="Chromosome"/>
</dbReference>
<reference evidence="6 9" key="2">
    <citation type="submission" date="2019-07" db="EMBL/GenBank/DDBJ databases">
        <title>Comparative genomics of three clinical Ureaplasma species: analysis of their core genomes and virulence factors.</title>
        <authorList>
            <person name="Yang T."/>
            <person name="Zhang Y."/>
            <person name="Li X."/>
            <person name="Kong Y."/>
            <person name="Yu H."/>
            <person name="Ruan Z."/>
            <person name="Xie X."/>
            <person name="Zhang J."/>
        </authorList>
    </citation>
    <scope>NUCLEOTIDE SEQUENCE [LARGE SCALE GENOMIC DNA]</scope>
    <source>
        <strain evidence="6 9">132</strain>
    </source>
</reference>
<dbReference type="PANTHER" id="PTHR10302:SF27">
    <property type="entry name" value="SINGLE-STRANDED DNA-BINDING PROTEIN"/>
    <property type="match status" value="1"/>
</dbReference>
<sequence length="168" mass="18753">MNKVILIGNLVRDPEARQIPSGRLVTNFTVAVNDNIPNANANFIRCVAWNNQANFLTTYLKKGDAIAIEGRIVSRSYVDNNGKTNYVTEVYADQVQSLSRRNQNANDHNNDKVNVDTMMGAYASINTDAAFSSNQPQTNFQSTTSNSNKNDDEEDEITSWINLDDDLE</sequence>
<dbReference type="EMBL" id="QOKT01000027">
    <property type="protein sequence ID" value="RCJ00596.1"/>
    <property type="molecule type" value="Genomic_DNA"/>
</dbReference>
<dbReference type="CDD" id="cd04496">
    <property type="entry name" value="SSB_OBF"/>
    <property type="match status" value="1"/>
</dbReference>
<evidence type="ECO:0000256" key="2">
    <source>
        <dbReference type="HAMAP-Rule" id="MF_00984"/>
    </source>
</evidence>
<dbReference type="GO" id="GO:0003697">
    <property type="term" value="F:single-stranded DNA binding"/>
    <property type="evidence" value="ECO:0007669"/>
    <property type="project" value="UniProtKB-UniRule"/>
</dbReference>
<organism evidence="6 9">
    <name type="scientific">Ureaplasma urealyticum</name>
    <name type="common">Ureaplasma urealyticum biotype 2</name>
    <dbReference type="NCBI Taxonomy" id="2130"/>
    <lineage>
        <taxon>Bacteria</taxon>
        <taxon>Bacillati</taxon>
        <taxon>Mycoplasmatota</taxon>
        <taxon>Mycoplasmoidales</taxon>
        <taxon>Mycoplasmoidaceae</taxon>
        <taxon>Ureaplasma</taxon>
    </lineage>
</organism>
<reference evidence="5 10" key="3">
    <citation type="submission" date="2021-10" db="EMBL/GenBank/DDBJ databases">
        <title>Sequencing the mobilome of antimicrobial resistant bacterial isolates spanning a range of GC content: The potential of a sustainable low cost, low infrastructure approach for surveillance with Oxford Nanopore sequencing.</title>
        <authorList>
            <person name="Sands K."/>
        </authorList>
    </citation>
    <scope>NUCLEOTIDE SEQUENCE [LARGE SCALE GENOMIC DNA]</scope>
    <source>
        <strain evidence="5 10">MIN-202</strain>
    </source>
</reference>
<dbReference type="RefSeq" id="WP_004025516.1">
    <property type="nucleotide sequence ID" value="NZ_CAMXZD010000006.1"/>
</dbReference>
<reference evidence="7 8" key="1">
    <citation type="submission" date="2018-07" db="EMBL/GenBank/DDBJ databases">
        <title>Ureaplasma urealyticum 1000 the multidrug-resistant clinical isolate obtained from scrapings of the urogenital tract of a woman with inflammatory diseases of the reproductive organs.</title>
        <authorList>
            <person name="Kolesnikova E.A."/>
            <person name="Alekseeva A.E."/>
            <person name="Brusnigina N.F."/>
            <person name="Makhova M.A."/>
        </authorList>
    </citation>
    <scope>NUCLEOTIDE SEQUENCE [LARGE SCALE GENOMIC DNA]</scope>
    <source>
        <strain evidence="7 8">1000</strain>
    </source>
</reference>
<dbReference type="InterPro" id="IPR011344">
    <property type="entry name" value="ssDNA-bd"/>
</dbReference>
<feature type="region of interest" description="Disordered" evidence="4">
    <location>
        <begin position="132"/>
        <end position="168"/>
    </location>
</feature>
<dbReference type="InterPro" id="IPR000424">
    <property type="entry name" value="Primosome_PriB/ssb"/>
</dbReference>
<comment type="subunit">
    <text evidence="2">Homotetramer.</text>
</comment>
<dbReference type="PANTHER" id="PTHR10302">
    <property type="entry name" value="SINGLE-STRANDED DNA-BINDING PROTEIN"/>
    <property type="match status" value="1"/>
</dbReference>
<dbReference type="AlphaFoldDB" id="A0AAP9D7L2"/>
<comment type="caution">
    <text evidence="2">Lacks conserved residue(s) required for the propagation of feature annotation.</text>
</comment>
<dbReference type="EMBL" id="CP041200">
    <property type="protein sequence ID" value="QDI65141.1"/>
    <property type="molecule type" value="Genomic_DNA"/>
</dbReference>
<protein>
    <recommendedName>
        <fullName evidence="2 3">Single-stranded DNA-binding protein</fullName>
        <shortName evidence="2">SSB</shortName>
    </recommendedName>
</protein>
<dbReference type="GeneID" id="93849100"/>
<evidence type="ECO:0000256" key="4">
    <source>
        <dbReference type="SAM" id="MobiDB-lite"/>
    </source>
</evidence>
<dbReference type="GO" id="GO:0009295">
    <property type="term" value="C:nucleoid"/>
    <property type="evidence" value="ECO:0007669"/>
    <property type="project" value="TreeGrafter"/>
</dbReference>
<dbReference type="SUPFAM" id="SSF50249">
    <property type="entry name" value="Nucleic acid-binding proteins"/>
    <property type="match status" value="1"/>
</dbReference>
<evidence type="ECO:0000313" key="9">
    <source>
        <dbReference type="Proteomes" id="UP000318231"/>
    </source>
</evidence>
<dbReference type="InterPro" id="IPR012340">
    <property type="entry name" value="NA-bd_OB-fold"/>
</dbReference>
<evidence type="ECO:0000256" key="1">
    <source>
        <dbReference type="ARBA" id="ARBA00023125"/>
    </source>
</evidence>
<dbReference type="Pfam" id="PF00436">
    <property type="entry name" value="SSB"/>
    <property type="match status" value="1"/>
</dbReference>
<keyword evidence="1 2" id="KW-0238">DNA-binding</keyword>
<evidence type="ECO:0000313" key="10">
    <source>
        <dbReference type="Proteomes" id="UP001201240"/>
    </source>
</evidence>
<dbReference type="EMBL" id="JAJBIS010000001">
    <property type="protein sequence ID" value="MCF1349241.1"/>
    <property type="molecule type" value="Genomic_DNA"/>
</dbReference>
<evidence type="ECO:0000313" key="8">
    <source>
        <dbReference type="Proteomes" id="UP000253077"/>
    </source>
</evidence>